<dbReference type="PROSITE" id="PS51352">
    <property type="entry name" value="THIOREDOXIN_2"/>
    <property type="match status" value="1"/>
</dbReference>
<evidence type="ECO:0000259" key="7">
    <source>
        <dbReference type="PROSITE" id="PS51352"/>
    </source>
</evidence>
<keyword evidence="9" id="KW-1185">Reference proteome</keyword>
<evidence type="ECO:0000256" key="6">
    <source>
        <dbReference type="SAM" id="SignalP"/>
    </source>
</evidence>
<dbReference type="AlphaFoldDB" id="A0A290Q8C5"/>
<reference evidence="8 9" key="1">
    <citation type="submission" date="2017-09" db="EMBL/GenBank/DDBJ databases">
        <title>Complete genome sequence of Verrucomicrobial strain HZ-65, isolated from freshwater.</title>
        <authorList>
            <person name="Choi A."/>
        </authorList>
    </citation>
    <scope>NUCLEOTIDE SEQUENCE [LARGE SCALE GENOMIC DNA]</scope>
    <source>
        <strain evidence="8 9">HZ-65</strain>
    </source>
</reference>
<dbReference type="RefSeq" id="WP_096056530.1">
    <property type="nucleotide sequence ID" value="NZ_CP023344.1"/>
</dbReference>
<keyword evidence="3" id="KW-0520">NAD</keyword>
<dbReference type="Gene3D" id="3.40.30.10">
    <property type="entry name" value="Glutaredoxin"/>
    <property type="match status" value="1"/>
</dbReference>
<comment type="similarity">
    <text evidence="5">Belongs to the nucleoredoxin family.</text>
</comment>
<dbReference type="GO" id="GO:0016491">
    <property type="term" value="F:oxidoreductase activity"/>
    <property type="evidence" value="ECO:0007669"/>
    <property type="project" value="UniProtKB-KW"/>
</dbReference>
<feature type="signal peptide" evidence="6">
    <location>
        <begin position="1"/>
        <end position="22"/>
    </location>
</feature>
<dbReference type="Proteomes" id="UP000217265">
    <property type="component" value="Chromosome"/>
</dbReference>
<evidence type="ECO:0000256" key="4">
    <source>
        <dbReference type="ARBA" id="ARBA00023284"/>
    </source>
</evidence>
<evidence type="ECO:0000256" key="5">
    <source>
        <dbReference type="ARBA" id="ARBA00025782"/>
    </source>
</evidence>
<keyword evidence="2" id="KW-0560">Oxidoreductase</keyword>
<evidence type="ECO:0000256" key="3">
    <source>
        <dbReference type="ARBA" id="ARBA00023027"/>
    </source>
</evidence>
<dbReference type="InterPro" id="IPR012336">
    <property type="entry name" value="Thioredoxin-like_fold"/>
</dbReference>
<dbReference type="PANTHER" id="PTHR13871:SF96">
    <property type="entry name" value="THIOREDOXIN DOMAIN-CONTAINING PROTEIN"/>
    <property type="match status" value="1"/>
</dbReference>
<accession>A0A290Q8C5</accession>
<name>A0A290Q8C5_9BACT</name>
<dbReference type="SUPFAM" id="SSF52833">
    <property type="entry name" value="Thioredoxin-like"/>
    <property type="match status" value="1"/>
</dbReference>
<dbReference type="InterPro" id="IPR052259">
    <property type="entry name" value="Nucleoredoxin-like"/>
</dbReference>
<dbReference type="InterPro" id="IPR013766">
    <property type="entry name" value="Thioredoxin_domain"/>
</dbReference>
<evidence type="ECO:0000313" key="8">
    <source>
        <dbReference type="EMBL" id="ATC64899.1"/>
    </source>
</evidence>
<feature type="domain" description="Thioredoxin" evidence="7">
    <location>
        <begin position="79"/>
        <end position="249"/>
    </location>
</feature>
<keyword evidence="6" id="KW-0732">Signal</keyword>
<dbReference type="KEGG" id="vbh:CMV30_13500"/>
<dbReference type="PANTHER" id="PTHR13871">
    <property type="entry name" value="THIOREDOXIN"/>
    <property type="match status" value="1"/>
</dbReference>
<organism evidence="8 9">
    <name type="scientific">Nibricoccus aquaticus</name>
    <dbReference type="NCBI Taxonomy" id="2576891"/>
    <lineage>
        <taxon>Bacteria</taxon>
        <taxon>Pseudomonadati</taxon>
        <taxon>Verrucomicrobiota</taxon>
        <taxon>Opitutia</taxon>
        <taxon>Opitutales</taxon>
        <taxon>Opitutaceae</taxon>
        <taxon>Nibricoccus</taxon>
    </lineage>
</organism>
<dbReference type="Pfam" id="PF13905">
    <property type="entry name" value="Thioredoxin_8"/>
    <property type="match status" value="1"/>
</dbReference>
<dbReference type="EMBL" id="CP023344">
    <property type="protein sequence ID" value="ATC64899.1"/>
    <property type="molecule type" value="Genomic_DNA"/>
</dbReference>
<protein>
    <recommendedName>
        <fullName evidence="7">Thioredoxin domain-containing protein</fullName>
    </recommendedName>
</protein>
<gene>
    <name evidence="8" type="ORF">CMV30_13500</name>
</gene>
<proteinExistence type="inferred from homology"/>
<evidence type="ECO:0000256" key="2">
    <source>
        <dbReference type="ARBA" id="ARBA00023002"/>
    </source>
</evidence>
<dbReference type="InterPro" id="IPR017937">
    <property type="entry name" value="Thioredoxin_CS"/>
</dbReference>
<dbReference type="OrthoDB" id="9812978at2"/>
<evidence type="ECO:0000313" key="9">
    <source>
        <dbReference type="Proteomes" id="UP000217265"/>
    </source>
</evidence>
<evidence type="ECO:0000256" key="1">
    <source>
        <dbReference type="ARBA" id="ARBA00022737"/>
    </source>
</evidence>
<feature type="chain" id="PRO_5013375867" description="Thioredoxin domain-containing protein" evidence="6">
    <location>
        <begin position="23"/>
        <end position="355"/>
    </location>
</feature>
<keyword evidence="1" id="KW-0677">Repeat</keyword>
<dbReference type="PROSITE" id="PS00194">
    <property type="entry name" value="THIOREDOXIN_1"/>
    <property type="match status" value="1"/>
</dbReference>
<sequence>MTGKRLLFCALAVFALSLRLPAAPQTTTVWRNEIGQEVHGELSGVYGPYALIASKTQSSFMPLVWLDTPSLDRVANFLAQQPQQAPLWKDSSSDVSRALRKRLQILQGEKLAPFDYAQRPEPEFYLVYFSAHWCGPCRRFTPKLRETYQRLRAHPAVSDRFELIFISSDENVHEQRHYAQEASMPWPMVGFNSLGSVGILEHLKGNGIPCLVVVNRKGHILFHSYQGAEYLGPEDPLDKFIALMDQSAPTHPETKLARHRLAIRQYVLAGATTNLPPKPYLIDFDLSRYADLPVKNFMLRATIDEQGTVTDARTDPALPAVSEAMLVNDAKSWRFLPAIENGVPTVKSVAIPFTL</sequence>
<keyword evidence="4" id="KW-0676">Redox-active center</keyword>
<dbReference type="InterPro" id="IPR036249">
    <property type="entry name" value="Thioredoxin-like_sf"/>
</dbReference>